<keyword evidence="1" id="KW-0472">Membrane</keyword>
<feature type="signal peptide" evidence="2">
    <location>
        <begin position="1"/>
        <end position="27"/>
    </location>
</feature>
<keyword evidence="1" id="KW-1133">Transmembrane helix</keyword>
<accession>S0EX11</accession>
<gene>
    <name evidence="3" type="ORF">CCALI_02133</name>
</gene>
<keyword evidence="1" id="KW-0812">Transmembrane</keyword>
<evidence type="ECO:0000313" key="3">
    <source>
        <dbReference type="EMBL" id="CCW35940.1"/>
    </source>
</evidence>
<protein>
    <recommendedName>
        <fullName evidence="5">PEP-CTERM protein-sorting domain</fullName>
    </recommendedName>
</protein>
<name>S0EX11_CHTCT</name>
<organism evidence="3 4">
    <name type="scientific">Chthonomonas calidirosea (strain DSM 23976 / ICMP 18418 / T49)</name>
    <dbReference type="NCBI Taxonomy" id="1303518"/>
    <lineage>
        <taxon>Bacteria</taxon>
        <taxon>Bacillati</taxon>
        <taxon>Armatimonadota</taxon>
        <taxon>Chthonomonadia</taxon>
        <taxon>Chthonomonadales</taxon>
        <taxon>Chthonomonadaceae</taxon>
        <taxon>Chthonomonas</taxon>
    </lineage>
</organism>
<feature type="transmembrane region" description="Helical" evidence="1">
    <location>
        <begin position="161"/>
        <end position="178"/>
    </location>
</feature>
<dbReference type="HOGENOM" id="CLU_1452038_0_0_0"/>
<dbReference type="EMBL" id="HF951689">
    <property type="protein sequence ID" value="CCW35940.1"/>
    <property type="molecule type" value="Genomic_DNA"/>
</dbReference>
<reference evidence="4" key="1">
    <citation type="submission" date="2013-03" db="EMBL/GenBank/DDBJ databases">
        <title>Genome sequence of Chthonomonas calidirosea, the first sequenced genome from the Armatimonadetes phylum (formally candidate division OP10).</title>
        <authorList>
            <person name="Lee K.C.Y."/>
            <person name="Morgan X.C."/>
            <person name="Dunfield P.F."/>
            <person name="Tamas I."/>
            <person name="Houghton K.M."/>
            <person name="Vyssotski M."/>
            <person name="Ryan J.L.J."/>
            <person name="Lagutin K."/>
            <person name="McDonald I.R."/>
            <person name="Stott M.B."/>
        </authorList>
    </citation>
    <scope>NUCLEOTIDE SEQUENCE [LARGE SCALE GENOMIC DNA]</scope>
    <source>
        <strain evidence="4">DSM 23976 / ICMP 18418 / T49</strain>
    </source>
</reference>
<dbReference type="KEGG" id="ccz:CCALI_02133"/>
<evidence type="ECO:0000313" key="4">
    <source>
        <dbReference type="Proteomes" id="UP000014227"/>
    </source>
</evidence>
<dbReference type="AlphaFoldDB" id="S0EX11"/>
<dbReference type="Proteomes" id="UP000014227">
    <property type="component" value="Chromosome I"/>
</dbReference>
<dbReference type="InParanoid" id="S0EX11"/>
<feature type="chain" id="PRO_5004486383" description="PEP-CTERM protein-sorting domain" evidence="2">
    <location>
        <begin position="28"/>
        <end position="186"/>
    </location>
</feature>
<evidence type="ECO:0000256" key="2">
    <source>
        <dbReference type="SAM" id="SignalP"/>
    </source>
</evidence>
<sequence>MKRALHNVAAFLGVVILLAPLAQKAEAQNAIWSLVLTNPNQTVVAGTSGTVVYSGTITNLDSTNVLNLSGDSFSTGTWDPSLSVTEDPAFFNFLLNTGSLNPGDSYSGALLDVTYTSSTPATAMNNPYAGTFTISTDGNPNDQTQNFTLNVKPNASTPEASSFWGLAGLVTVCGCIGLRRQRRRIA</sequence>
<proteinExistence type="predicted"/>
<keyword evidence="2" id="KW-0732">Signal</keyword>
<evidence type="ECO:0000256" key="1">
    <source>
        <dbReference type="SAM" id="Phobius"/>
    </source>
</evidence>
<evidence type="ECO:0008006" key="5">
    <source>
        <dbReference type="Google" id="ProtNLM"/>
    </source>
</evidence>
<dbReference type="RefSeq" id="WP_016483463.1">
    <property type="nucleotide sequence ID" value="NC_021487.1"/>
</dbReference>
<keyword evidence="4" id="KW-1185">Reference proteome</keyword>